<protein>
    <submittedName>
        <fullName evidence="2">Uncharacterized protein</fullName>
    </submittedName>
</protein>
<keyword evidence="3" id="KW-1185">Reference proteome</keyword>
<evidence type="ECO:0000313" key="3">
    <source>
        <dbReference type="Proteomes" id="UP000759131"/>
    </source>
</evidence>
<reference evidence="2" key="1">
    <citation type="submission" date="2020-11" db="EMBL/GenBank/DDBJ databases">
        <authorList>
            <person name="Tran Van P."/>
        </authorList>
    </citation>
    <scope>NUCLEOTIDE SEQUENCE</scope>
</reference>
<dbReference type="EMBL" id="CAJPIZ010007388">
    <property type="protein sequence ID" value="CAG2110285.1"/>
    <property type="molecule type" value="Genomic_DNA"/>
</dbReference>
<organism evidence="2">
    <name type="scientific">Medioppia subpectinata</name>
    <dbReference type="NCBI Taxonomy" id="1979941"/>
    <lineage>
        <taxon>Eukaryota</taxon>
        <taxon>Metazoa</taxon>
        <taxon>Ecdysozoa</taxon>
        <taxon>Arthropoda</taxon>
        <taxon>Chelicerata</taxon>
        <taxon>Arachnida</taxon>
        <taxon>Acari</taxon>
        <taxon>Acariformes</taxon>
        <taxon>Sarcoptiformes</taxon>
        <taxon>Oribatida</taxon>
        <taxon>Brachypylina</taxon>
        <taxon>Oppioidea</taxon>
        <taxon>Oppiidae</taxon>
        <taxon>Medioppia</taxon>
    </lineage>
</organism>
<dbReference type="Proteomes" id="UP000759131">
    <property type="component" value="Unassembled WGS sequence"/>
</dbReference>
<feature type="region of interest" description="Disordered" evidence="1">
    <location>
        <begin position="47"/>
        <end position="68"/>
    </location>
</feature>
<accession>A0A7R9KXB7</accession>
<evidence type="ECO:0000313" key="2">
    <source>
        <dbReference type="EMBL" id="CAD7629855.1"/>
    </source>
</evidence>
<dbReference type="EMBL" id="OC861963">
    <property type="protein sequence ID" value="CAD7629855.1"/>
    <property type="molecule type" value="Genomic_DNA"/>
</dbReference>
<dbReference type="AlphaFoldDB" id="A0A7R9KXB7"/>
<gene>
    <name evidence="2" type="ORF">OSB1V03_LOCUS10270</name>
</gene>
<evidence type="ECO:0000256" key="1">
    <source>
        <dbReference type="SAM" id="MobiDB-lite"/>
    </source>
</evidence>
<sequence>MKSIFKTLGLEYSSKVASMFALSPSKYVDLLSSTGSSAPVAAVSTTSASAATAEEVQEEESEDADIDF</sequence>
<name>A0A7R9KXB7_9ACAR</name>
<proteinExistence type="predicted"/>
<feature type="compositionally biased region" description="Acidic residues" evidence="1">
    <location>
        <begin position="55"/>
        <end position="68"/>
    </location>
</feature>